<comment type="similarity">
    <text evidence="2">Belongs to the mitochondrion-specific ribosomal protein mS23 family.</text>
</comment>
<evidence type="ECO:0000313" key="8">
    <source>
        <dbReference type="Proteomes" id="UP000053237"/>
    </source>
</evidence>
<evidence type="ECO:0000256" key="6">
    <source>
        <dbReference type="ARBA" id="ARBA00035137"/>
    </source>
</evidence>
<dbReference type="InterPro" id="IPR059242">
    <property type="entry name" value="mS23_dom"/>
</dbReference>
<evidence type="ECO:0000256" key="1">
    <source>
        <dbReference type="ARBA" id="ARBA00004173"/>
    </source>
</evidence>
<evidence type="ECO:0000256" key="5">
    <source>
        <dbReference type="ARBA" id="ARBA00023274"/>
    </source>
</evidence>
<comment type="subcellular location">
    <subcellularLocation>
        <location evidence="1">Mitochondrion</location>
    </subcellularLocation>
</comment>
<dbReference type="InParanoid" id="A0A024GNU2"/>
<dbReference type="AlphaFoldDB" id="A0A024GNU2"/>
<protein>
    <recommendedName>
        <fullName evidence="6">Small ribosomal subunit protein mS23</fullName>
    </recommendedName>
</protein>
<dbReference type="OrthoDB" id="58231at2759"/>
<name>A0A024GNU2_9STRA</name>
<keyword evidence="3" id="KW-0689">Ribosomal protein</keyword>
<comment type="caution">
    <text evidence="7">The sequence shown here is derived from an EMBL/GenBank/DDBJ whole genome shotgun (WGS) entry which is preliminary data.</text>
</comment>
<reference evidence="7 8" key="1">
    <citation type="submission" date="2012-05" db="EMBL/GenBank/DDBJ databases">
        <title>Recombination and specialization in a pathogen metapopulation.</title>
        <authorList>
            <person name="Gardiner A."/>
            <person name="Kemen E."/>
            <person name="Schultz-Larsen T."/>
            <person name="MacLean D."/>
            <person name="Van Oosterhout C."/>
            <person name="Jones J.D.G."/>
        </authorList>
    </citation>
    <scope>NUCLEOTIDE SEQUENCE [LARGE SCALE GENOMIC DNA]</scope>
    <source>
        <strain evidence="7 8">Ac Nc2</strain>
    </source>
</reference>
<dbReference type="CDD" id="cd23701">
    <property type="entry name" value="At1g26750"/>
    <property type="match status" value="1"/>
</dbReference>
<keyword evidence="8" id="KW-1185">Reference proteome</keyword>
<evidence type="ECO:0000256" key="2">
    <source>
        <dbReference type="ARBA" id="ARBA00009864"/>
    </source>
</evidence>
<evidence type="ECO:0000256" key="3">
    <source>
        <dbReference type="ARBA" id="ARBA00022980"/>
    </source>
</evidence>
<proteinExistence type="inferred from homology"/>
<evidence type="ECO:0000256" key="4">
    <source>
        <dbReference type="ARBA" id="ARBA00023128"/>
    </source>
</evidence>
<accession>A0A024GNU2</accession>
<organism evidence="7 8">
    <name type="scientific">Albugo candida</name>
    <dbReference type="NCBI Taxonomy" id="65357"/>
    <lineage>
        <taxon>Eukaryota</taxon>
        <taxon>Sar</taxon>
        <taxon>Stramenopiles</taxon>
        <taxon>Oomycota</taxon>
        <taxon>Peronosporomycetes</taxon>
        <taxon>Albuginales</taxon>
        <taxon>Albuginaceae</taxon>
        <taxon>Albugo</taxon>
    </lineage>
</organism>
<dbReference type="Proteomes" id="UP000053237">
    <property type="component" value="Unassembled WGS sequence"/>
</dbReference>
<sequence length="240" mass="27395">MGRARNRTMPMFRLVEGLVRNGGMKKPDWLPMVHRYPPPPIPRNDRDRIPVISFPQDRLAELYVSRRNGAIDTATAMEFADEQLTLIEQGVPEEQAYEMLIEKYEKVEGNRFLSKLAQMRGIQFADPEDYDDIMEEWQNAEMKAIKEALRIEKNAAIGVCITLSSNIYALFVIASHAFSTAQDTSRQVYKSLLALQYRQINSITRFDDIQAILICTWEGVPLINGNAFLSFVTKTDTAIS</sequence>
<dbReference type="EMBL" id="CAIX01000226">
    <property type="protein sequence ID" value="CCI48431.1"/>
    <property type="molecule type" value="Genomic_DNA"/>
</dbReference>
<evidence type="ECO:0000313" key="7">
    <source>
        <dbReference type="EMBL" id="CCI48431.1"/>
    </source>
</evidence>
<gene>
    <name evidence="7" type="ORF">BN9_095610</name>
</gene>
<keyword evidence="4" id="KW-0496">Mitochondrion</keyword>
<keyword evidence="5" id="KW-0687">Ribonucleoprotein</keyword>